<evidence type="ECO:0000313" key="4">
    <source>
        <dbReference type="EMBL" id="ANP40211.1"/>
    </source>
</evidence>
<evidence type="ECO:0000256" key="3">
    <source>
        <dbReference type="PIRNR" id="PIRNR029218"/>
    </source>
</evidence>
<dbReference type="EMBL" id="CP015230">
    <property type="protein sequence ID" value="ANP40211.1"/>
    <property type="molecule type" value="Genomic_DNA"/>
</dbReference>
<dbReference type="Pfam" id="PF05016">
    <property type="entry name" value="ParE_toxin"/>
    <property type="match status" value="1"/>
</dbReference>
<comment type="similarity">
    <text evidence="1 3">Belongs to the RelE toxin family.</text>
</comment>
<evidence type="ECO:0000313" key="5">
    <source>
        <dbReference type="Proteomes" id="UP000013243"/>
    </source>
</evidence>
<dbReference type="RefSeq" id="WP_005624137.1">
    <property type="nucleotide sequence ID" value="NZ_CP015230.1"/>
</dbReference>
<organism evidence="4 5">
    <name type="scientific">Tritonibacter mobilis F1926</name>
    <dbReference type="NCBI Taxonomy" id="1265309"/>
    <lineage>
        <taxon>Bacteria</taxon>
        <taxon>Pseudomonadati</taxon>
        <taxon>Pseudomonadota</taxon>
        <taxon>Alphaproteobacteria</taxon>
        <taxon>Rhodobacterales</taxon>
        <taxon>Paracoccaceae</taxon>
        <taxon>Tritonibacter</taxon>
    </lineage>
</organism>
<dbReference type="InterPro" id="IPR028344">
    <property type="entry name" value="ParE1/4"/>
</dbReference>
<dbReference type="InterPro" id="IPR051803">
    <property type="entry name" value="TA_system_RelE-like_toxin"/>
</dbReference>
<dbReference type="AlphaFoldDB" id="A0A1B1A0Z3"/>
<proteinExistence type="inferred from homology"/>
<evidence type="ECO:0000256" key="2">
    <source>
        <dbReference type="ARBA" id="ARBA00022649"/>
    </source>
</evidence>
<accession>A0A1B1A0Z3</accession>
<sequence>MSQRYALTPEAEEDLIGIFLHGLTTWGRPQARQYHGDLHHTFDVLAENPQAGRTRSELAASIRSFPYKAHVIFYVIERDEVIIARILHGARDIDVLFSR</sequence>
<dbReference type="KEGG" id="rmb:K529_005470"/>
<dbReference type="OrthoDB" id="595470at2"/>
<dbReference type="InterPro" id="IPR007712">
    <property type="entry name" value="RelE/ParE_toxin"/>
</dbReference>
<dbReference type="Gene3D" id="3.30.2310.20">
    <property type="entry name" value="RelE-like"/>
    <property type="match status" value="1"/>
</dbReference>
<dbReference type="Proteomes" id="UP000013243">
    <property type="component" value="Chromosome"/>
</dbReference>
<protein>
    <recommendedName>
        <fullName evidence="3">Toxin</fullName>
    </recommendedName>
</protein>
<dbReference type="PANTHER" id="PTHR33755">
    <property type="entry name" value="TOXIN PARE1-RELATED"/>
    <property type="match status" value="1"/>
</dbReference>
<dbReference type="PANTHER" id="PTHR33755:SF9">
    <property type="entry name" value="TOXIN PARE1"/>
    <property type="match status" value="1"/>
</dbReference>
<evidence type="ECO:0000256" key="1">
    <source>
        <dbReference type="ARBA" id="ARBA00006226"/>
    </source>
</evidence>
<gene>
    <name evidence="4" type="ORF">K529_005470</name>
</gene>
<dbReference type="STRING" id="1265309.K529_005470"/>
<name>A0A1B1A0Z3_9RHOB</name>
<keyword evidence="2" id="KW-1277">Toxin-antitoxin system</keyword>
<dbReference type="GeneID" id="28249260"/>
<dbReference type="PIRSF" id="PIRSF029218">
    <property type="entry name" value="ParE"/>
    <property type="match status" value="1"/>
</dbReference>
<dbReference type="InterPro" id="IPR035093">
    <property type="entry name" value="RelE/ParE_toxin_dom_sf"/>
</dbReference>
<reference evidence="4 5" key="1">
    <citation type="journal article" date="2016" name="ISME J.">
        <title>Global occurrence and heterogeneity of the Roseobacter-clade species Ruegeria mobilis.</title>
        <authorList>
            <person name="Sonnenschein E."/>
            <person name="Gram L."/>
        </authorList>
    </citation>
    <scope>NUCLEOTIDE SEQUENCE [LARGE SCALE GENOMIC DNA]</scope>
    <source>
        <strain evidence="4 5">F1926</strain>
    </source>
</reference>